<organism evidence="1 2">
    <name type="scientific">Linum trigynum</name>
    <dbReference type="NCBI Taxonomy" id="586398"/>
    <lineage>
        <taxon>Eukaryota</taxon>
        <taxon>Viridiplantae</taxon>
        <taxon>Streptophyta</taxon>
        <taxon>Embryophyta</taxon>
        <taxon>Tracheophyta</taxon>
        <taxon>Spermatophyta</taxon>
        <taxon>Magnoliopsida</taxon>
        <taxon>eudicotyledons</taxon>
        <taxon>Gunneridae</taxon>
        <taxon>Pentapetalae</taxon>
        <taxon>rosids</taxon>
        <taxon>fabids</taxon>
        <taxon>Malpighiales</taxon>
        <taxon>Linaceae</taxon>
        <taxon>Linum</taxon>
    </lineage>
</organism>
<keyword evidence="2" id="KW-1185">Reference proteome</keyword>
<dbReference type="AlphaFoldDB" id="A0AAV2EJ63"/>
<reference evidence="1 2" key="1">
    <citation type="submission" date="2024-04" db="EMBL/GenBank/DDBJ databases">
        <authorList>
            <person name="Fracassetti M."/>
        </authorList>
    </citation>
    <scope>NUCLEOTIDE SEQUENCE [LARGE SCALE GENOMIC DNA]</scope>
</reference>
<name>A0AAV2EJ63_9ROSI</name>
<sequence length="170" mass="18890">MAHPPVGFAALHDGFPLNLKARISAAVGGEAVCSLGTTFTRVMRKRLMATDLSPHHGRLSIPGKENARELLEILTDEEWSELKMGEKIKLRFFLGPDLEVASPDEGSSCLAMWEMARSTVFAVTGGGWRWVLKEIGRLDMRCDDVIQLWSFRLKTQGSSVSYSLPPTRED</sequence>
<evidence type="ECO:0008006" key="3">
    <source>
        <dbReference type="Google" id="ProtNLM"/>
    </source>
</evidence>
<accession>A0AAV2EJ63</accession>
<dbReference type="PANTHER" id="PTHR31541:SF60">
    <property type="entry name" value="TF-B3 DOMAIN-CONTAINING PROTEIN"/>
    <property type="match status" value="1"/>
</dbReference>
<evidence type="ECO:0000313" key="1">
    <source>
        <dbReference type="EMBL" id="CAL1385797.1"/>
    </source>
</evidence>
<dbReference type="Proteomes" id="UP001497516">
    <property type="component" value="Chromosome 4"/>
</dbReference>
<gene>
    <name evidence="1" type="ORF">LTRI10_LOCUS26909</name>
</gene>
<dbReference type="GO" id="GO:0003677">
    <property type="term" value="F:DNA binding"/>
    <property type="evidence" value="ECO:0007669"/>
    <property type="project" value="InterPro"/>
</dbReference>
<evidence type="ECO:0000313" key="2">
    <source>
        <dbReference type="Proteomes" id="UP001497516"/>
    </source>
</evidence>
<protein>
    <recommendedName>
        <fullName evidence="3">TF-B3 domain-containing protein</fullName>
    </recommendedName>
</protein>
<dbReference type="EMBL" id="OZ034817">
    <property type="protein sequence ID" value="CAL1385797.1"/>
    <property type="molecule type" value="Genomic_DNA"/>
</dbReference>
<dbReference type="InterPro" id="IPR005508">
    <property type="entry name" value="At2g31720-like"/>
</dbReference>
<proteinExistence type="predicted"/>
<dbReference type="PANTHER" id="PTHR31541">
    <property type="entry name" value="B3 DOMAIN PLANT PROTEIN-RELATED"/>
    <property type="match status" value="1"/>
</dbReference>